<dbReference type="Proteomes" id="UP000276899">
    <property type="component" value="Chromosome"/>
</dbReference>
<keyword evidence="2" id="KW-1185">Reference proteome</keyword>
<evidence type="ECO:0008006" key="3">
    <source>
        <dbReference type="Google" id="ProtNLM"/>
    </source>
</evidence>
<evidence type="ECO:0000313" key="1">
    <source>
        <dbReference type="EMBL" id="VEG75579.1"/>
    </source>
</evidence>
<dbReference type="KEGG" id="asla:NCTC11923_02251"/>
<sequence length="324" mass="32587">MSPNAPQPSHGPLRRSARRAGALALTACLIAAGGCGLRMGEGSPASLETPSQAQAQRDALARQAVLISTTAQVVSATGAEGSQTAVSVHSSAQAQVEALGGVWQPWATAVPTTYPTATPLATAGSDATTADLLAALQHGATMATQASFNATDPAEAQLYASLAASWSASVEILAPGTIETSPRSSKESQAGSQSLSGELVRAYDAARYACQEVAARSQGSDRELASDDAAVASAVVNAAVSAGSEDSRLAAYGAPTEPASGTESLDVTWARQVWSDLVTAEIQQVAATKAGTPERQAAVGAVVDAALRAQSWGEALPSLPGYAS</sequence>
<accession>A0A3S4TDQ7</accession>
<evidence type="ECO:0000313" key="2">
    <source>
        <dbReference type="Proteomes" id="UP000276899"/>
    </source>
</evidence>
<organism evidence="1 2">
    <name type="scientific">Actinomyces slackii</name>
    <dbReference type="NCBI Taxonomy" id="52774"/>
    <lineage>
        <taxon>Bacteria</taxon>
        <taxon>Bacillati</taxon>
        <taxon>Actinomycetota</taxon>
        <taxon>Actinomycetes</taxon>
        <taxon>Actinomycetales</taxon>
        <taxon>Actinomycetaceae</taxon>
        <taxon>Actinomyces</taxon>
    </lineage>
</organism>
<protein>
    <recommendedName>
        <fullName evidence="3">DUF4439 domain-containing protein</fullName>
    </recommendedName>
</protein>
<dbReference type="STRING" id="1278298.GCA_000428685_01211"/>
<gene>
    <name evidence="1" type="ORF">NCTC11923_02251</name>
</gene>
<proteinExistence type="predicted"/>
<dbReference type="EMBL" id="LR134363">
    <property type="protein sequence ID" value="VEG75579.1"/>
    <property type="molecule type" value="Genomic_DNA"/>
</dbReference>
<reference evidence="1 2" key="1">
    <citation type="submission" date="2018-12" db="EMBL/GenBank/DDBJ databases">
        <authorList>
            <consortium name="Pathogen Informatics"/>
        </authorList>
    </citation>
    <scope>NUCLEOTIDE SEQUENCE [LARGE SCALE GENOMIC DNA]</scope>
    <source>
        <strain evidence="1 2">NCTC11923</strain>
    </source>
</reference>
<name>A0A3S4TDQ7_9ACTO</name>
<dbReference type="AlphaFoldDB" id="A0A3S4TDQ7"/>